<comment type="caution">
    <text evidence="3">The sequence shown here is derived from an EMBL/GenBank/DDBJ whole genome shotgun (WGS) entry which is preliminary data.</text>
</comment>
<reference evidence="3 4" key="1">
    <citation type="submission" date="2019-07" db="EMBL/GenBank/DDBJ databases">
        <title>Qingshengfaniella alkalisoli gen. nov., sp. nov., isolated from saline soil.</title>
        <authorList>
            <person name="Xu L."/>
            <person name="Huang X.-X."/>
            <person name="Sun J.-Q."/>
        </authorList>
    </citation>
    <scope>NUCLEOTIDE SEQUENCE [LARGE SCALE GENOMIC DNA]</scope>
    <source>
        <strain evidence="3 4">DSM 27279</strain>
    </source>
</reference>
<gene>
    <name evidence="3" type="ORF">FOZ76_00810</name>
</gene>
<dbReference type="PANTHER" id="PTHR30006:SF2">
    <property type="entry name" value="ABC TRANSPORTER SUBSTRATE-BINDING PROTEIN"/>
    <property type="match status" value="1"/>
</dbReference>
<dbReference type="Gene3D" id="3.40.190.10">
    <property type="entry name" value="Periplasmic binding protein-like II"/>
    <property type="match status" value="2"/>
</dbReference>
<dbReference type="Pfam" id="PF13343">
    <property type="entry name" value="SBP_bac_6"/>
    <property type="match status" value="1"/>
</dbReference>
<evidence type="ECO:0000256" key="1">
    <source>
        <dbReference type="ARBA" id="ARBA00022729"/>
    </source>
</evidence>
<accession>A0A556B1A8</accession>
<feature type="chain" id="PRO_5022177785" evidence="2">
    <location>
        <begin position="27"/>
        <end position="342"/>
    </location>
</feature>
<dbReference type="SUPFAM" id="SSF53850">
    <property type="entry name" value="Periplasmic binding protein-like II"/>
    <property type="match status" value="1"/>
</dbReference>
<dbReference type="AlphaFoldDB" id="A0A556B1A8"/>
<dbReference type="PANTHER" id="PTHR30006">
    <property type="entry name" value="THIAMINE-BINDING PERIPLASMIC PROTEIN-RELATED"/>
    <property type="match status" value="1"/>
</dbReference>
<dbReference type="CDD" id="cd13544">
    <property type="entry name" value="PBP2_Fbp_like_1"/>
    <property type="match status" value="1"/>
</dbReference>
<dbReference type="PIRSF" id="PIRSF002825">
    <property type="entry name" value="CfbpA"/>
    <property type="match status" value="1"/>
</dbReference>
<dbReference type="EMBL" id="VLTJ01000002">
    <property type="protein sequence ID" value="TSH98943.1"/>
    <property type="molecule type" value="Genomic_DNA"/>
</dbReference>
<protein>
    <submittedName>
        <fullName evidence="3">Putative 2-aminoethylphosphonate ABC transporter substrate-binding protein</fullName>
    </submittedName>
</protein>
<keyword evidence="4" id="KW-1185">Reference proteome</keyword>
<dbReference type="NCBIfam" id="TIGR03261">
    <property type="entry name" value="phnS2"/>
    <property type="match status" value="1"/>
</dbReference>
<evidence type="ECO:0000313" key="4">
    <source>
        <dbReference type="Proteomes" id="UP000318405"/>
    </source>
</evidence>
<dbReference type="GO" id="GO:0030288">
    <property type="term" value="C:outer membrane-bounded periplasmic space"/>
    <property type="evidence" value="ECO:0007669"/>
    <property type="project" value="TreeGrafter"/>
</dbReference>
<organism evidence="3 4">
    <name type="scientific">Verticiella sediminum</name>
    <dbReference type="NCBI Taxonomy" id="1247510"/>
    <lineage>
        <taxon>Bacteria</taxon>
        <taxon>Pseudomonadati</taxon>
        <taxon>Pseudomonadota</taxon>
        <taxon>Betaproteobacteria</taxon>
        <taxon>Burkholderiales</taxon>
        <taxon>Alcaligenaceae</taxon>
        <taxon>Verticiella</taxon>
    </lineage>
</organism>
<dbReference type="GO" id="GO:0030975">
    <property type="term" value="F:thiamine binding"/>
    <property type="evidence" value="ECO:0007669"/>
    <property type="project" value="TreeGrafter"/>
</dbReference>
<dbReference type="GO" id="GO:0015888">
    <property type="term" value="P:thiamine transport"/>
    <property type="evidence" value="ECO:0007669"/>
    <property type="project" value="TreeGrafter"/>
</dbReference>
<evidence type="ECO:0000256" key="2">
    <source>
        <dbReference type="SAM" id="SignalP"/>
    </source>
</evidence>
<proteinExistence type="predicted"/>
<feature type="signal peptide" evidence="2">
    <location>
        <begin position="1"/>
        <end position="26"/>
    </location>
</feature>
<name>A0A556B1A8_9BURK</name>
<dbReference type="InterPro" id="IPR017663">
    <property type="entry name" value="ABC_2-AEP-bd"/>
</dbReference>
<dbReference type="Proteomes" id="UP000318405">
    <property type="component" value="Unassembled WGS sequence"/>
</dbReference>
<dbReference type="InterPro" id="IPR026045">
    <property type="entry name" value="Ferric-bd"/>
</dbReference>
<evidence type="ECO:0000313" key="3">
    <source>
        <dbReference type="EMBL" id="TSH98943.1"/>
    </source>
</evidence>
<dbReference type="OrthoDB" id="366726at2"/>
<sequence>MKKSLRTFVPGALLLAMAAVSAQVHAATELTVYTAMETEVLAPYKKAFEQANPDITIKWVRDSTGIITAKLLAEKDNPQADVIWGLYASSVALMGKQGMLEPYAPAGLDKIDAKFHDKGDPPLWIGNGVEATAICVNKVELEKQKLPMPTSWKDLENPVYKNKVVMPNPASSGTGYSAVNAWRQLFGDEAWSYMDKLHENIAQYTHSGSKPCTMVAMGEFPIGVSLDFRGVMLTRQGAPLEIVLPQEGLGLDVNAVAIVKGTKKLEAAKKLEDFAVSEAAFKLYQPYFAALALPALNQPIKEMPTAYYDRLLSIDFDEAGAQRPEVLTEWRKRYDSKSEPRT</sequence>
<dbReference type="GO" id="GO:0030976">
    <property type="term" value="F:thiamine pyrophosphate binding"/>
    <property type="evidence" value="ECO:0007669"/>
    <property type="project" value="TreeGrafter"/>
</dbReference>
<dbReference type="RefSeq" id="WP_143946221.1">
    <property type="nucleotide sequence ID" value="NZ_BAABMB010000001.1"/>
</dbReference>
<keyword evidence="1 2" id="KW-0732">Signal</keyword>